<feature type="region of interest" description="Disordered" evidence="1">
    <location>
        <begin position="55"/>
        <end position="85"/>
    </location>
</feature>
<protein>
    <recommendedName>
        <fullName evidence="5">Cell surface protein</fullName>
    </recommendedName>
</protein>
<feature type="compositionally biased region" description="Polar residues" evidence="1">
    <location>
        <begin position="59"/>
        <end position="80"/>
    </location>
</feature>
<feature type="signal peptide" evidence="2">
    <location>
        <begin position="1"/>
        <end position="28"/>
    </location>
</feature>
<comment type="caution">
    <text evidence="3">The sequence shown here is derived from an EMBL/GenBank/DDBJ whole genome shotgun (WGS) entry which is preliminary data.</text>
</comment>
<sequence length="1666" mass="168882">MKKKIVFKSMLTLMTVSILPFSNFGVFAQPSQSTSSPKTAVSGLSKTLKLPSVFADDSTPANETNSNGLVPTTSEPQKSVTAPARPTVATNPYTEAMAPSSFGYQSSINGLPNVASGQISVIAGTSSVFNATVSDANVQAALAYINANGSSSTDYVLFIGGSVTLSSTTTGNSGNAGSFSGLAGHAKSLTIVSNTADSLTSSTTAAASGNATITYNQSFYLGVPTVIRNATLAQSSDALYAQGNAFATTVGSSITGGPAIYGGNDGNSNLSSDTNIYLGAYGAGTWNIYGGDDTGSGSATLTGNTHVSIAGLNGPSINNLSGGNNTGGIINGNTSLSLTKFGGTVSNIYGAGVGSSSAYVKVNGNVATNINSSQSPSYGIVFGGALYGNITGTIYNTFMGGGGWSANPGHFIGGSYLGNIGTQGKTINAIQTTYDTSNFTTGYNGYFTGGRDTAAVSTSGTAYGNIYGNITNYVRASFSANAGTMYSVIGGDGPGTARLGTSVTGMPSAGFGGGNGNNITQSTTVAANDPASYDAKIQAASAAGNTGVTAIYGNIYTWEQGGYMADQGTGSGYIGYNRSGSYNGYVNGTTTIECGTLNADGTVGGNGAVSGSSSNTANVNSATAYPYSNDGTKQRGNNSVFEVASGGACLDGTDSYWHTGDSYTVQNNIVARWTYGGQYSGFQWGNANNILNAGIVSQLVGNNYGGAVQWGDSTAQMNGGELDRNITGASFGQMVLKGNAYAVVYGGLVNGIVSGLMTTNVGGYGIIQGNSTLDVYGGDFSGKQDTNIIGSTKSFSPGIFSDPGTHNRAYSGITGSTYTTIDLTGPTGPTFKLPTSTFITAGTPYGNNNGNIGSGSSSSENLTIITPKGNDVFNGATVYGDGCDQAWGSTTYNGNNVGSININIKADGATFGNAYATNAAYASSSGLLGNSTVSIGDGVTVTGNVSAGSSSDNLTNTIVSKNSNTMKMTLGDSTTGDQVLIKGKVSNFTDLQVAQNSSVIVAGGLLNGSSATANNHATTYSAFGNILLNNDATLGVSTTTSVISGGKLTAGRSAQLSSPYVNTAGLINFSDLAFNAGGGLTWIPTGTAIAPTSTYSGAYWGQQKGFPVLTFNGGTANTGSGAYNITPGNFQGVDSANNYAFLGDYTQTQVTTPTGPTWIGYVVPGQIRVFNTADANAGTLGNWTHNLTGVTTGTPTPGTAMSAWSDTPAGTASNSIRIMYTMQYANSVNPAFNFASATGSYVQSRSASRYDGGVLNNYSSYSPNFTVNPDGSTTGGAVPNFSTNDYFTGNQQNGSNDQSTFGSYIIESAVTNNQSVLNVARNSIVNNTKATSLTVAQLEGILGVSGTGIVSDLKLSSPTLSTINSGIANANGGTYNSLPVKFTMDSATANANLVIVPDHATISADGQNALDVYDATLTGDEAHAITTDVNSITPNESAKPPVYANGVNYYTGFGNAGNVPLAITADGTVSTPTLSNKAALIAALQAIADSGTLTANYTFNGLTMNAVLTINVGYLEFTSAPANIDWGKLSVSPKELTAYPTYSGDASGATGTGQIIVTDTRTGSQATPWTLVVAASAPFAQNDGKGNNSLASYLMLNNGASKVNLTSANTLVHSETSKTPGVYNLNQNWGSASGQGIYLDVPVNGQHIGSYQGQLTWTLSSVPGNN</sequence>
<evidence type="ECO:0000313" key="4">
    <source>
        <dbReference type="Proteomes" id="UP001207687"/>
    </source>
</evidence>
<evidence type="ECO:0000256" key="1">
    <source>
        <dbReference type="SAM" id="MobiDB-lite"/>
    </source>
</evidence>
<feature type="chain" id="PRO_5043330548" description="Cell surface protein" evidence="2">
    <location>
        <begin position="29"/>
        <end position="1666"/>
    </location>
</feature>
<dbReference type="RefSeq" id="WP_264653651.1">
    <property type="nucleotide sequence ID" value="NZ_JAOQNN010000001.1"/>
</dbReference>
<evidence type="ECO:0000256" key="2">
    <source>
        <dbReference type="SAM" id="SignalP"/>
    </source>
</evidence>
<reference evidence="3" key="1">
    <citation type="submission" date="2023-08" db="EMBL/GenBank/DDBJ databases">
        <title>Genomic analyses of the natural microbiome of Caenorhabditis elegans.</title>
        <authorList>
            <person name="Samuel B."/>
        </authorList>
    </citation>
    <scope>NUCLEOTIDE SEQUENCE</scope>
    <source>
        <strain evidence="3">BIGb0220</strain>
    </source>
</reference>
<dbReference type="EMBL" id="JAOQNN010000001">
    <property type="protein sequence ID" value="MCW2279804.1"/>
    <property type="molecule type" value="Genomic_DNA"/>
</dbReference>
<keyword evidence="2" id="KW-0732">Signal</keyword>
<gene>
    <name evidence="3" type="ORF">M2256_000262</name>
</gene>
<dbReference type="Proteomes" id="UP001207687">
    <property type="component" value="Unassembled WGS sequence"/>
</dbReference>
<evidence type="ECO:0000313" key="3">
    <source>
        <dbReference type="EMBL" id="MCW2279804.1"/>
    </source>
</evidence>
<proteinExistence type="predicted"/>
<evidence type="ECO:0008006" key="5">
    <source>
        <dbReference type="Google" id="ProtNLM"/>
    </source>
</evidence>
<accession>A0AAW5TQD9</accession>
<organism evidence="3 4">
    <name type="scientific">Lactococcus lactis</name>
    <dbReference type="NCBI Taxonomy" id="1358"/>
    <lineage>
        <taxon>Bacteria</taxon>
        <taxon>Bacillati</taxon>
        <taxon>Bacillota</taxon>
        <taxon>Bacilli</taxon>
        <taxon>Lactobacillales</taxon>
        <taxon>Streptococcaceae</taxon>
        <taxon>Lactococcus</taxon>
    </lineage>
</organism>
<name>A0AAW5TQD9_9LACT</name>